<dbReference type="EMBL" id="JACHJV010000001">
    <property type="protein sequence ID" value="MBB4925083.1"/>
    <property type="molecule type" value="Genomic_DNA"/>
</dbReference>
<dbReference type="Proteomes" id="UP000540506">
    <property type="component" value="Unassembled WGS sequence"/>
</dbReference>
<organism evidence="3 4">
    <name type="scientific">Kitasatospora kifunensis</name>
    <name type="common">Streptomyces kifunensis</name>
    <dbReference type="NCBI Taxonomy" id="58351"/>
    <lineage>
        <taxon>Bacteria</taxon>
        <taxon>Bacillati</taxon>
        <taxon>Actinomycetota</taxon>
        <taxon>Actinomycetes</taxon>
        <taxon>Kitasatosporales</taxon>
        <taxon>Streptomycetaceae</taxon>
        <taxon>Kitasatospora</taxon>
    </lineage>
</organism>
<protein>
    <submittedName>
        <fullName evidence="3">Phage major head subunit gpT-like protein</fullName>
    </submittedName>
</protein>
<dbReference type="RefSeq" id="WP_184936988.1">
    <property type="nucleotide sequence ID" value="NZ_JACHJV010000001.1"/>
</dbReference>
<evidence type="ECO:0000256" key="2">
    <source>
        <dbReference type="SAM" id="SignalP"/>
    </source>
</evidence>
<sequence>MRNPLHKTLGRAAAISAGALMITGIAAPAYAHVYEGGDGGNTVSGHHPVFATGFHDNFAGTNHVHTASSGTGWATATATGGEGAGAVEIDGMHHH</sequence>
<feature type="signal peptide" evidence="2">
    <location>
        <begin position="1"/>
        <end position="31"/>
    </location>
</feature>
<proteinExistence type="predicted"/>
<dbReference type="AlphaFoldDB" id="A0A7W7R430"/>
<evidence type="ECO:0000313" key="3">
    <source>
        <dbReference type="EMBL" id="MBB4925083.1"/>
    </source>
</evidence>
<comment type="caution">
    <text evidence="3">The sequence shown here is derived from an EMBL/GenBank/DDBJ whole genome shotgun (WGS) entry which is preliminary data.</text>
</comment>
<accession>A0A7W7R430</accession>
<evidence type="ECO:0000256" key="1">
    <source>
        <dbReference type="SAM" id="MobiDB-lite"/>
    </source>
</evidence>
<keyword evidence="4" id="KW-1185">Reference proteome</keyword>
<keyword evidence="2" id="KW-0732">Signal</keyword>
<feature type="region of interest" description="Disordered" evidence="1">
    <location>
        <begin position="73"/>
        <end position="95"/>
    </location>
</feature>
<name>A0A7W7R430_KITKI</name>
<evidence type="ECO:0000313" key="4">
    <source>
        <dbReference type="Proteomes" id="UP000540506"/>
    </source>
</evidence>
<reference evidence="3 4" key="1">
    <citation type="submission" date="2020-08" db="EMBL/GenBank/DDBJ databases">
        <title>Sequencing the genomes of 1000 actinobacteria strains.</title>
        <authorList>
            <person name="Klenk H.-P."/>
        </authorList>
    </citation>
    <scope>NUCLEOTIDE SEQUENCE [LARGE SCALE GENOMIC DNA]</scope>
    <source>
        <strain evidence="3 4">DSM 41654</strain>
    </source>
</reference>
<feature type="chain" id="PRO_5030892175" evidence="2">
    <location>
        <begin position="32"/>
        <end position="95"/>
    </location>
</feature>
<gene>
    <name evidence="3" type="ORF">FHR34_004076</name>
</gene>